<evidence type="ECO:0000256" key="1">
    <source>
        <dbReference type="ARBA" id="ARBA00004141"/>
    </source>
</evidence>
<reference evidence="5" key="1">
    <citation type="submission" date="2021-07" db="EMBL/GenBank/DDBJ databases">
        <authorList>
            <person name="Branca A.L. A."/>
        </authorList>
    </citation>
    <scope>NUCLEOTIDE SEQUENCE</scope>
</reference>
<evidence type="ECO:0000256" key="4">
    <source>
        <dbReference type="ARBA" id="ARBA00023136"/>
    </source>
</evidence>
<sequence>MIIGTLVFIVFVLIEKRASHPLIPFGVLRIDSLFTLAYISAGWSSFSIFVFYTLNLLEVLREQTPLLTSAQMMPIAIRAICYGHHGHTSKQLPRVDSHADLYDLLPYRGCYLRDDACGPDLLGADVRGDHCPSIGHGFVGLATSLVTTFINYSISIGLSFAGTIES</sequence>
<proteinExistence type="predicted"/>
<evidence type="ECO:0000256" key="2">
    <source>
        <dbReference type="ARBA" id="ARBA00022692"/>
    </source>
</evidence>
<dbReference type="PANTHER" id="PTHR42718:SF1">
    <property type="entry name" value="LOW AFFINITY AMMONIUM TRANSPORTER"/>
    <property type="match status" value="1"/>
</dbReference>
<dbReference type="OrthoDB" id="2428527at2759"/>
<accession>A0A9W4P3R7</accession>
<organism evidence="5 6">
    <name type="scientific">Penicillium egyptiacum</name>
    <dbReference type="NCBI Taxonomy" id="1303716"/>
    <lineage>
        <taxon>Eukaryota</taxon>
        <taxon>Fungi</taxon>
        <taxon>Dikarya</taxon>
        <taxon>Ascomycota</taxon>
        <taxon>Pezizomycotina</taxon>
        <taxon>Eurotiomycetes</taxon>
        <taxon>Eurotiomycetidae</taxon>
        <taxon>Eurotiales</taxon>
        <taxon>Aspergillaceae</taxon>
        <taxon>Penicillium</taxon>
    </lineage>
</organism>
<dbReference type="PANTHER" id="PTHR42718">
    <property type="entry name" value="MAJOR FACILITATOR SUPERFAMILY MULTIDRUG TRANSPORTER MFSC"/>
    <property type="match status" value="1"/>
</dbReference>
<comment type="subcellular location">
    <subcellularLocation>
        <location evidence="1">Membrane</location>
        <topology evidence="1">Multi-pass membrane protein</topology>
    </subcellularLocation>
</comment>
<keyword evidence="2" id="KW-0812">Transmembrane</keyword>
<evidence type="ECO:0000256" key="3">
    <source>
        <dbReference type="ARBA" id="ARBA00022989"/>
    </source>
</evidence>
<keyword evidence="3" id="KW-1133">Transmembrane helix</keyword>
<name>A0A9W4P3R7_9EURO</name>
<dbReference type="Proteomes" id="UP001154252">
    <property type="component" value="Unassembled WGS sequence"/>
</dbReference>
<dbReference type="AlphaFoldDB" id="A0A9W4P3R7"/>
<evidence type="ECO:0000313" key="6">
    <source>
        <dbReference type="Proteomes" id="UP001154252"/>
    </source>
</evidence>
<gene>
    <name evidence="5" type="ORF">PEGY_LOCUS3840</name>
</gene>
<protein>
    <submittedName>
        <fullName evidence="5">Uncharacterized protein</fullName>
    </submittedName>
</protein>
<comment type="caution">
    <text evidence="5">The sequence shown here is derived from an EMBL/GenBank/DDBJ whole genome shotgun (WGS) entry which is preliminary data.</text>
</comment>
<keyword evidence="4" id="KW-0472">Membrane</keyword>
<evidence type="ECO:0000313" key="5">
    <source>
        <dbReference type="EMBL" id="CAG8894341.1"/>
    </source>
</evidence>
<dbReference type="GO" id="GO:0016020">
    <property type="term" value="C:membrane"/>
    <property type="evidence" value="ECO:0007669"/>
    <property type="project" value="UniProtKB-SubCell"/>
</dbReference>
<keyword evidence="6" id="KW-1185">Reference proteome</keyword>
<dbReference type="EMBL" id="CAJVRC010000848">
    <property type="protein sequence ID" value="CAG8894341.1"/>
    <property type="molecule type" value="Genomic_DNA"/>
</dbReference>